<evidence type="ECO:0000259" key="1">
    <source>
        <dbReference type="Pfam" id="PF01636"/>
    </source>
</evidence>
<evidence type="ECO:0000313" key="2">
    <source>
        <dbReference type="EMBL" id="SDU79333.1"/>
    </source>
</evidence>
<keyword evidence="2" id="KW-0808">Transferase</keyword>
<dbReference type="Gene3D" id="3.90.1200.10">
    <property type="match status" value="1"/>
</dbReference>
<accession>A0A1H2LEA0</accession>
<dbReference type="AlphaFoldDB" id="A0A1H2LEA0"/>
<sequence>MTIPSTRVSNRRQRAAHERTVLALLTGGDAAQMLSVALAHRGIVRSWNVHAIHHRPGAGVSVGYSVVLDHNDDGCVRRTDTYVVATSGRINEDRLDEVDGRTVTWRNVRVHVWEHPYDPELPALELACNPDQLDDWLGRETDTELIAYRPTRRAVVRIDDVDGGAVHWAKVMRPDQIDGIVTRLRMLERAGTPAPVVQDVDPRGLIVTTDLSGLALNKVYARVEPQHIGTMRGVLDSLAATLDSLPMVAIGLPARPAWADRCEHYAEAAVTVLPQEEQRIRDLTRQIRHELDHADLGPLVPTHGDFYEANIFVDPRTGYVSGILDVDSLGPGYRVHDWGCLLGHMSVLPGLAPQTYQHIDPLLADWTQRVARWVDPQALGASAAGVVLSLVAGARRSRKRNWQAEALFRIEVAEKWLSQR</sequence>
<dbReference type="OrthoDB" id="3837844at2"/>
<dbReference type="Pfam" id="PF01636">
    <property type="entry name" value="APH"/>
    <property type="match status" value="1"/>
</dbReference>
<dbReference type="STRING" id="131112.SAMN04489737_0834"/>
<proteinExistence type="predicted"/>
<organism evidence="2 3">
    <name type="scientific">Arcanobacterium phocae</name>
    <dbReference type="NCBI Taxonomy" id="131112"/>
    <lineage>
        <taxon>Bacteria</taxon>
        <taxon>Bacillati</taxon>
        <taxon>Actinomycetota</taxon>
        <taxon>Actinomycetes</taxon>
        <taxon>Actinomycetales</taxon>
        <taxon>Actinomycetaceae</taxon>
        <taxon>Arcanobacterium</taxon>
    </lineage>
</organism>
<feature type="domain" description="Aminoglycoside phosphotransferase" evidence="1">
    <location>
        <begin position="175"/>
        <end position="344"/>
    </location>
</feature>
<keyword evidence="3" id="KW-1185">Reference proteome</keyword>
<dbReference type="InterPro" id="IPR002575">
    <property type="entry name" value="Aminoglycoside_PTrfase"/>
</dbReference>
<dbReference type="RefSeq" id="WP_091280227.1">
    <property type="nucleotide sequence ID" value="NZ_LT629804.1"/>
</dbReference>
<dbReference type="EMBL" id="LT629804">
    <property type="protein sequence ID" value="SDU79333.1"/>
    <property type="molecule type" value="Genomic_DNA"/>
</dbReference>
<evidence type="ECO:0000313" key="3">
    <source>
        <dbReference type="Proteomes" id="UP000214355"/>
    </source>
</evidence>
<dbReference type="GO" id="GO:0016740">
    <property type="term" value="F:transferase activity"/>
    <property type="evidence" value="ECO:0007669"/>
    <property type="project" value="UniProtKB-KW"/>
</dbReference>
<reference evidence="3" key="1">
    <citation type="submission" date="2016-10" db="EMBL/GenBank/DDBJ databases">
        <authorList>
            <person name="Varghese N."/>
            <person name="Submissions S."/>
        </authorList>
    </citation>
    <scope>NUCLEOTIDE SEQUENCE [LARGE SCALE GENOMIC DNA]</scope>
    <source>
        <strain evidence="3">DSM 10002</strain>
    </source>
</reference>
<dbReference type="InterPro" id="IPR011009">
    <property type="entry name" value="Kinase-like_dom_sf"/>
</dbReference>
<protein>
    <submittedName>
        <fullName evidence="2">Phosphotransferase enzyme family protein</fullName>
    </submittedName>
</protein>
<gene>
    <name evidence="2" type="ORF">SAMN04489737_0834</name>
</gene>
<name>A0A1H2LEA0_9ACTO</name>
<dbReference type="GeneID" id="65344572"/>
<dbReference type="Proteomes" id="UP000214355">
    <property type="component" value="Chromosome I"/>
</dbReference>
<dbReference type="SUPFAM" id="SSF56112">
    <property type="entry name" value="Protein kinase-like (PK-like)"/>
    <property type="match status" value="1"/>
</dbReference>